<accession>A0A318US02</accession>
<comment type="caution">
    <text evidence="1">The sequence shown here is derived from an EMBL/GenBank/DDBJ whole genome shotgun (WGS) entry which is preliminary data.</text>
</comment>
<gene>
    <name evidence="1" type="ORF">B0O44_104520</name>
</gene>
<evidence type="ECO:0000313" key="1">
    <source>
        <dbReference type="EMBL" id="PYF74349.1"/>
    </source>
</evidence>
<evidence type="ECO:0000313" key="2">
    <source>
        <dbReference type="Proteomes" id="UP000248198"/>
    </source>
</evidence>
<protein>
    <submittedName>
        <fullName evidence="1">Uncharacterized protein</fullName>
    </submittedName>
</protein>
<name>A0A318US02_9SPHI</name>
<reference evidence="1 2" key="1">
    <citation type="submission" date="2018-06" db="EMBL/GenBank/DDBJ databases">
        <title>Genomic Encyclopedia of Archaeal and Bacterial Type Strains, Phase II (KMG-II): from individual species to whole genera.</title>
        <authorList>
            <person name="Goeker M."/>
        </authorList>
    </citation>
    <scope>NUCLEOTIDE SEQUENCE [LARGE SCALE GENOMIC DNA]</scope>
    <source>
        <strain evidence="1 2">DSM 27372</strain>
    </source>
</reference>
<dbReference type="OrthoDB" id="1274379at2"/>
<dbReference type="RefSeq" id="WP_110831579.1">
    <property type="nucleotide sequence ID" value="NZ_QKLU01000004.1"/>
</dbReference>
<dbReference type="EMBL" id="QKLU01000004">
    <property type="protein sequence ID" value="PYF74349.1"/>
    <property type="molecule type" value="Genomic_DNA"/>
</dbReference>
<dbReference type="AlphaFoldDB" id="A0A318US02"/>
<sequence>MNIGPQVAFVDDVEQQIAPLNKVLKHLHTGTIYFNAKPDQNSFPPEPIESVNILFLDLYYKATFDAELSAQWVESIIPPNKKYVLVVWSKDTHHQEELIRLLNEIDLMPEYIEAWQKTDYDLSSHDFTNKIKDLIRKVSNKNKITEEIIFGEIVELEDDGVLINCRLNDERPTFQVRKFDLELLANIEDMNIGTHVRIRIYTKPGARLIDIFEEHKDRRNLFPAQDFFGGLEGGSFFTGG</sequence>
<dbReference type="Proteomes" id="UP000248198">
    <property type="component" value="Unassembled WGS sequence"/>
</dbReference>
<keyword evidence="2" id="KW-1185">Reference proteome</keyword>
<proteinExistence type="predicted"/>
<organism evidence="1 2">
    <name type="scientific">Pedobacter nutrimenti</name>
    <dbReference type="NCBI Taxonomy" id="1241337"/>
    <lineage>
        <taxon>Bacteria</taxon>
        <taxon>Pseudomonadati</taxon>
        <taxon>Bacteroidota</taxon>
        <taxon>Sphingobacteriia</taxon>
        <taxon>Sphingobacteriales</taxon>
        <taxon>Sphingobacteriaceae</taxon>
        <taxon>Pedobacter</taxon>
    </lineage>
</organism>